<feature type="domain" description="Nitrite/Sulfite reductase ferredoxin-like" evidence="11">
    <location>
        <begin position="339"/>
        <end position="407"/>
    </location>
</feature>
<sequence length="555" mass="61344">MADGKLSKLEGVKEASGFLRGSIAEDLLDSEPTVKSDNAQLLKFHGTYQQDNRDERKGGNKSYSFMVRSRIPGGKVTAEQFLAELDLADQYGNQTLRVTDRQGFQLHGVIKGDLKATIRGINEIKLSTLSACGDVCRNFMCCPAPHADSPIHEEMQSLAKKLALHFAPRSSAYSEIWLTDGDEKVKVSEIDFNEPIYGRTYLPRKFKMAVALPEDNCVDIYTQDLGLMAIVESGKIIGYNVLVGGGQGMTPAKKDTFPAIGFKLTFATTEQVVDVCEAVVKVQRDFGNREDRKYARMKYLIADWGMPKFKEKVEEYFGGALPEPHPTDVTGVDDHLGWHEQGDGKLFLGINVDNGRIKDEGDFRLKTALRVILRKYGMETRLTALQGILLCDIKPEDRADIEEILKSHGVALAEDLSLVRRYSIACPALPTCGLAVTESERFMPGVIEALEQTMAEHGLAGERITVHMTGCPNGCARPYTPDIGLVGKARGKYTVYLGGNPEGTRLGFLFQDLVPEAEISQVVAPVLARYREERHDQESFGDYCFRIGKEGLAAS</sequence>
<dbReference type="GO" id="GO:0020037">
    <property type="term" value="F:heme binding"/>
    <property type="evidence" value="ECO:0007669"/>
    <property type="project" value="InterPro"/>
</dbReference>
<dbReference type="Gene3D" id="3.30.413.10">
    <property type="entry name" value="Sulfite Reductase Hemoprotein, domain 1"/>
    <property type="match status" value="2"/>
</dbReference>
<protein>
    <submittedName>
        <fullName evidence="12">Sulfite reductase [ferredoxin]</fullName>
        <ecNumber evidence="12">1.8.7.1</ecNumber>
    </submittedName>
</protein>
<dbReference type="Pfam" id="PF03460">
    <property type="entry name" value="NIR_SIR_ferr"/>
    <property type="match status" value="2"/>
</dbReference>
<keyword evidence="7 12" id="KW-0560">Oxidoreductase</keyword>
<evidence type="ECO:0000256" key="1">
    <source>
        <dbReference type="ARBA" id="ARBA00001929"/>
    </source>
</evidence>
<dbReference type="EC" id="1.8.7.1" evidence="12"/>
<comment type="similarity">
    <text evidence="3">Belongs to the nitrite and sulfite reductase 4Fe-4S domain family.</text>
</comment>
<evidence type="ECO:0000256" key="4">
    <source>
        <dbReference type="ARBA" id="ARBA00022485"/>
    </source>
</evidence>
<dbReference type="GO" id="GO:0016002">
    <property type="term" value="F:sulfite reductase activity"/>
    <property type="evidence" value="ECO:0007669"/>
    <property type="project" value="TreeGrafter"/>
</dbReference>
<dbReference type="GO" id="GO:0000103">
    <property type="term" value="P:sulfate assimilation"/>
    <property type="evidence" value="ECO:0007669"/>
    <property type="project" value="TreeGrafter"/>
</dbReference>
<evidence type="ECO:0000256" key="7">
    <source>
        <dbReference type="ARBA" id="ARBA00023002"/>
    </source>
</evidence>
<dbReference type="EMBL" id="SIHI01000001">
    <property type="protein sequence ID" value="TWT57038.1"/>
    <property type="molecule type" value="Genomic_DNA"/>
</dbReference>
<dbReference type="GO" id="GO:0051539">
    <property type="term" value="F:4 iron, 4 sulfur cluster binding"/>
    <property type="evidence" value="ECO:0007669"/>
    <property type="project" value="UniProtKB-KW"/>
</dbReference>
<dbReference type="AlphaFoldDB" id="A0A5C5X2I4"/>
<dbReference type="InterPro" id="IPR036136">
    <property type="entry name" value="Nit/Sulf_reduc_fer-like_dom_sf"/>
</dbReference>
<dbReference type="NCBIfam" id="NF010029">
    <property type="entry name" value="PRK13504.1"/>
    <property type="match status" value="1"/>
</dbReference>
<feature type="domain" description="Nitrite/Sulfite reductase ferredoxin-like" evidence="11">
    <location>
        <begin position="63"/>
        <end position="123"/>
    </location>
</feature>
<keyword evidence="4" id="KW-0004">4Fe-4S</keyword>
<dbReference type="GO" id="GO:0046872">
    <property type="term" value="F:metal ion binding"/>
    <property type="evidence" value="ECO:0007669"/>
    <property type="project" value="UniProtKB-KW"/>
</dbReference>
<dbReference type="PANTHER" id="PTHR11493">
    <property type="entry name" value="SULFITE REDUCTASE [NADPH] SUBUNIT BETA-RELATED"/>
    <property type="match status" value="1"/>
</dbReference>
<dbReference type="PRINTS" id="PR00397">
    <property type="entry name" value="SIROHAEM"/>
</dbReference>
<proteinExistence type="inferred from homology"/>
<keyword evidence="9" id="KW-0411">Iron-sulfur</keyword>
<dbReference type="PANTHER" id="PTHR11493:SF47">
    <property type="entry name" value="SULFITE REDUCTASE [NADPH] SUBUNIT BETA"/>
    <property type="match status" value="1"/>
</dbReference>
<keyword evidence="6" id="KW-0479">Metal-binding</keyword>
<dbReference type="Gene3D" id="3.90.480.20">
    <property type="match status" value="2"/>
</dbReference>
<dbReference type="InterPro" id="IPR006066">
    <property type="entry name" value="NO2/SO3_Rdtase_FeS/sirohaem_BS"/>
</dbReference>
<dbReference type="InterPro" id="IPR045169">
    <property type="entry name" value="NO2/SO3_Rdtase_4Fe4S_prot"/>
</dbReference>
<evidence type="ECO:0000259" key="11">
    <source>
        <dbReference type="Pfam" id="PF03460"/>
    </source>
</evidence>
<dbReference type="GO" id="GO:0050311">
    <property type="term" value="F:sulfite reductase (ferredoxin) activity"/>
    <property type="evidence" value="ECO:0007669"/>
    <property type="project" value="UniProtKB-EC"/>
</dbReference>
<reference evidence="12 13" key="1">
    <citation type="submission" date="2019-02" db="EMBL/GenBank/DDBJ databases">
        <title>Deep-cultivation of Planctomycetes and their phenomic and genomic characterization uncovers novel biology.</title>
        <authorList>
            <person name="Wiegand S."/>
            <person name="Jogler M."/>
            <person name="Boedeker C."/>
            <person name="Pinto D."/>
            <person name="Vollmers J."/>
            <person name="Rivas-Marin E."/>
            <person name="Kohn T."/>
            <person name="Peeters S.H."/>
            <person name="Heuer A."/>
            <person name="Rast P."/>
            <person name="Oberbeckmann S."/>
            <person name="Bunk B."/>
            <person name="Jeske O."/>
            <person name="Meyerdierks A."/>
            <person name="Storesund J.E."/>
            <person name="Kallscheuer N."/>
            <person name="Luecker S."/>
            <person name="Lage O.M."/>
            <person name="Pohl T."/>
            <person name="Merkel B.J."/>
            <person name="Hornburger P."/>
            <person name="Mueller R.-W."/>
            <person name="Bruemmer F."/>
            <person name="Labrenz M."/>
            <person name="Spormann A.M."/>
            <person name="Op Den Camp H."/>
            <person name="Overmann J."/>
            <person name="Amann R."/>
            <person name="Jetten M.S.M."/>
            <person name="Mascher T."/>
            <person name="Medema M.H."/>
            <person name="Devos D.P."/>
            <person name="Kaster A.-K."/>
            <person name="Ovreas L."/>
            <person name="Rohde M."/>
            <person name="Galperin M.Y."/>
            <person name="Jogler C."/>
        </authorList>
    </citation>
    <scope>NUCLEOTIDE SEQUENCE [LARGE SCALE GENOMIC DNA]</scope>
    <source>
        <strain evidence="12 13">KOR42</strain>
    </source>
</reference>
<evidence type="ECO:0000313" key="13">
    <source>
        <dbReference type="Proteomes" id="UP000317243"/>
    </source>
</evidence>
<dbReference type="SUPFAM" id="SSF55124">
    <property type="entry name" value="Nitrite/Sulfite reductase N-terminal domain-like"/>
    <property type="match status" value="2"/>
</dbReference>
<dbReference type="PROSITE" id="PS00365">
    <property type="entry name" value="NIR_SIR"/>
    <property type="match status" value="1"/>
</dbReference>
<dbReference type="InterPro" id="IPR045854">
    <property type="entry name" value="NO2/SO3_Rdtase_4Fe4S_sf"/>
</dbReference>
<evidence type="ECO:0000256" key="6">
    <source>
        <dbReference type="ARBA" id="ARBA00022723"/>
    </source>
</evidence>
<evidence type="ECO:0000256" key="9">
    <source>
        <dbReference type="ARBA" id="ARBA00023014"/>
    </source>
</evidence>
<keyword evidence="13" id="KW-1185">Reference proteome</keyword>
<keyword evidence="8" id="KW-0408">Iron</keyword>
<dbReference type="InterPro" id="IPR006067">
    <property type="entry name" value="NO2/SO3_Rdtase_4Fe4S_dom"/>
</dbReference>
<dbReference type="Proteomes" id="UP000317243">
    <property type="component" value="Unassembled WGS sequence"/>
</dbReference>
<comment type="caution">
    <text evidence="12">The sequence shown here is derived from an EMBL/GenBank/DDBJ whole genome shotgun (WGS) entry which is preliminary data.</text>
</comment>
<name>A0A5C5X2I4_9PLAN</name>
<evidence type="ECO:0000256" key="8">
    <source>
        <dbReference type="ARBA" id="ARBA00023004"/>
    </source>
</evidence>
<evidence type="ECO:0000256" key="5">
    <source>
        <dbReference type="ARBA" id="ARBA00022617"/>
    </source>
</evidence>
<dbReference type="Pfam" id="PF01077">
    <property type="entry name" value="NIR_SIR"/>
    <property type="match status" value="2"/>
</dbReference>
<organism evidence="12 13">
    <name type="scientific">Thalassoglobus neptunius</name>
    <dbReference type="NCBI Taxonomy" id="1938619"/>
    <lineage>
        <taxon>Bacteria</taxon>
        <taxon>Pseudomonadati</taxon>
        <taxon>Planctomycetota</taxon>
        <taxon>Planctomycetia</taxon>
        <taxon>Planctomycetales</taxon>
        <taxon>Planctomycetaceae</taxon>
        <taxon>Thalassoglobus</taxon>
    </lineage>
</organism>
<dbReference type="GO" id="GO:0009337">
    <property type="term" value="C:sulfite reductase complex (NADPH)"/>
    <property type="evidence" value="ECO:0007669"/>
    <property type="project" value="TreeGrafter"/>
</dbReference>
<feature type="domain" description="Nitrite/sulphite reductase 4Fe-4S" evidence="10">
    <location>
        <begin position="162"/>
        <end position="318"/>
    </location>
</feature>
<feature type="domain" description="Nitrite/sulphite reductase 4Fe-4S" evidence="10">
    <location>
        <begin position="462"/>
        <end position="550"/>
    </location>
</feature>
<evidence type="ECO:0000256" key="2">
    <source>
        <dbReference type="ARBA" id="ARBA00001966"/>
    </source>
</evidence>
<dbReference type="SUPFAM" id="SSF56014">
    <property type="entry name" value="Nitrite and sulphite reductase 4Fe-4S domain-like"/>
    <property type="match status" value="2"/>
</dbReference>
<gene>
    <name evidence="12" type="primary">sir_1</name>
    <name evidence="12" type="ORF">KOR42_03960</name>
</gene>
<comment type="cofactor">
    <cofactor evidence="1">
        <name>siroheme</name>
        <dbReference type="ChEBI" id="CHEBI:60052"/>
    </cofactor>
</comment>
<accession>A0A5C5X2I4</accession>
<evidence type="ECO:0000256" key="3">
    <source>
        <dbReference type="ARBA" id="ARBA00010429"/>
    </source>
</evidence>
<dbReference type="OrthoDB" id="9803707at2"/>
<keyword evidence="5" id="KW-0349">Heme</keyword>
<comment type="cofactor">
    <cofactor evidence="2">
        <name>[4Fe-4S] cluster</name>
        <dbReference type="ChEBI" id="CHEBI:49883"/>
    </cofactor>
</comment>
<evidence type="ECO:0000259" key="10">
    <source>
        <dbReference type="Pfam" id="PF01077"/>
    </source>
</evidence>
<evidence type="ECO:0000313" key="12">
    <source>
        <dbReference type="EMBL" id="TWT57038.1"/>
    </source>
</evidence>
<dbReference type="InterPro" id="IPR005117">
    <property type="entry name" value="NiRdtase/SiRdtase_haem-b_fer"/>
</dbReference>
<dbReference type="RefSeq" id="WP_146506926.1">
    <property type="nucleotide sequence ID" value="NZ_SIHI01000001.1"/>
</dbReference>